<comment type="caution">
    <text evidence="1">The sequence shown here is derived from an EMBL/GenBank/DDBJ whole genome shotgun (WGS) entry which is preliminary data.</text>
</comment>
<name>A0A7Z9BSU9_9CYAN</name>
<reference evidence="1" key="1">
    <citation type="submission" date="2019-10" db="EMBL/GenBank/DDBJ databases">
        <authorList>
            <consortium name="Genoscope - CEA"/>
            <person name="William W."/>
        </authorList>
    </citation>
    <scope>NUCLEOTIDE SEQUENCE [LARGE SCALE GENOMIC DNA]</scope>
    <source>
        <strain evidence="1">BBR_PRJEB10992</strain>
    </source>
</reference>
<dbReference type="EMBL" id="CZCU02000132">
    <property type="protein sequence ID" value="VXD17204.1"/>
    <property type="molecule type" value="Genomic_DNA"/>
</dbReference>
<keyword evidence="2" id="KW-1185">Reference proteome</keyword>
<dbReference type="Proteomes" id="UP000184550">
    <property type="component" value="Unassembled WGS sequence"/>
</dbReference>
<gene>
    <name evidence="1" type="ORF">PL8927_570001</name>
</gene>
<evidence type="ECO:0000313" key="2">
    <source>
        <dbReference type="Proteomes" id="UP000184550"/>
    </source>
</evidence>
<sequence length="31" mass="3692">MTPMDKLTLLQTQIKTDTWIPATWDKYLLIL</sequence>
<evidence type="ECO:0000313" key="1">
    <source>
        <dbReference type="EMBL" id="VXD17204.1"/>
    </source>
</evidence>
<protein>
    <submittedName>
        <fullName evidence="1">Uncharacterized protein</fullName>
    </submittedName>
</protein>
<accession>A0A7Z9BSU9</accession>
<proteinExistence type="predicted"/>
<organism evidence="1 2">
    <name type="scientific">Planktothrix serta PCC 8927</name>
    <dbReference type="NCBI Taxonomy" id="671068"/>
    <lineage>
        <taxon>Bacteria</taxon>
        <taxon>Bacillati</taxon>
        <taxon>Cyanobacteriota</taxon>
        <taxon>Cyanophyceae</taxon>
        <taxon>Oscillatoriophycideae</taxon>
        <taxon>Oscillatoriales</taxon>
        <taxon>Microcoleaceae</taxon>
        <taxon>Planktothrix</taxon>
    </lineage>
</organism>
<dbReference type="AlphaFoldDB" id="A0A7Z9BSU9"/>